<accession>A0ABT4AH80</accession>
<protein>
    <recommendedName>
        <fullName evidence="4">Lipoprotein</fullName>
    </recommendedName>
</protein>
<dbReference type="EMBL" id="JAPNKA010000001">
    <property type="protein sequence ID" value="MCY1081023.1"/>
    <property type="molecule type" value="Genomic_DNA"/>
</dbReference>
<gene>
    <name evidence="2" type="ORF">OV287_41900</name>
</gene>
<dbReference type="RefSeq" id="WP_267539641.1">
    <property type="nucleotide sequence ID" value="NZ_JAPNKA010000001.1"/>
</dbReference>
<comment type="caution">
    <text evidence="2">The sequence shown here is derived from an EMBL/GenBank/DDBJ whole genome shotgun (WGS) entry which is preliminary data.</text>
</comment>
<proteinExistence type="predicted"/>
<dbReference type="PROSITE" id="PS51257">
    <property type="entry name" value="PROKAR_LIPOPROTEIN"/>
    <property type="match status" value="1"/>
</dbReference>
<evidence type="ECO:0000313" key="3">
    <source>
        <dbReference type="Proteomes" id="UP001207654"/>
    </source>
</evidence>
<keyword evidence="3" id="KW-1185">Reference proteome</keyword>
<dbReference type="Proteomes" id="UP001207654">
    <property type="component" value="Unassembled WGS sequence"/>
</dbReference>
<feature type="signal peptide" evidence="1">
    <location>
        <begin position="1"/>
        <end position="22"/>
    </location>
</feature>
<feature type="chain" id="PRO_5046940646" description="Lipoprotein" evidence="1">
    <location>
        <begin position="23"/>
        <end position="126"/>
    </location>
</feature>
<sequence>MLKKLSLVVGTVLLLAACGANTAEESVESVGTVTAELAVCPGNPYCPAGYHPVGYVCDSSCSWACSGSPHPYSVTNCDANTSDFWQCSNWYCPSGYSDRGLACDNSMSDCGSCNNGYNANVRRCTL</sequence>
<evidence type="ECO:0008006" key="4">
    <source>
        <dbReference type="Google" id="ProtNLM"/>
    </source>
</evidence>
<evidence type="ECO:0000256" key="1">
    <source>
        <dbReference type="SAM" id="SignalP"/>
    </source>
</evidence>
<evidence type="ECO:0000313" key="2">
    <source>
        <dbReference type="EMBL" id="MCY1081023.1"/>
    </source>
</evidence>
<reference evidence="2 3" key="1">
    <citation type="submission" date="2022-11" db="EMBL/GenBank/DDBJ databases">
        <title>Minimal conservation of predation-associated metabolite biosynthetic gene clusters underscores biosynthetic potential of Myxococcota including descriptions for ten novel species: Archangium lansinium sp. nov., Myxococcus landrumus sp. nov., Nannocystis bai.</title>
        <authorList>
            <person name="Ahearne A."/>
            <person name="Stevens C."/>
            <person name="Phillips K."/>
        </authorList>
    </citation>
    <scope>NUCLEOTIDE SEQUENCE [LARGE SCALE GENOMIC DNA]</scope>
    <source>
        <strain evidence="2 3">MIWBW</strain>
    </source>
</reference>
<keyword evidence="1" id="KW-0732">Signal</keyword>
<name>A0ABT4AH80_9BACT</name>
<organism evidence="2 3">
    <name type="scientific">Archangium lansingense</name>
    <dbReference type="NCBI Taxonomy" id="2995310"/>
    <lineage>
        <taxon>Bacteria</taxon>
        <taxon>Pseudomonadati</taxon>
        <taxon>Myxococcota</taxon>
        <taxon>Myxococcia</taxon>
        <taxon>Myxococcales</taxon>
        <taxon>Cystobacterineae</taxon>
        <taxon>Archangiaceae</taxon>
        <taxon>Archangium</taxon>
    </lineage>
</organism>